<evidence type="ECO:0000256" key="3">
    <source>
        <dbReference type="SAM" id="MobiDB-lite"/>
    </source>
</evidence>
<dbReference type="SMART" id="SM00387">
    <property type="entry name" value="HATPase_c"/>
    <property type="match status" value="1"/>
</dbReference>
<dbReference type="InterPro" id="IPR001789">
    <property type="entry name" value="Sig_transdc_resp-reg_receiver"/>
</dbReference>
<feature type="region of interest" description="Disordered" evidence="3">
    <location>
        <begin position="1027"/>
        <end position="1074"/>
    </location>
</feature>
<dbReference type="EMBL" id="KZ613786">
    <property type="protein sequence ID" value="PMD61411.1"/>
    <property type="molecule type" value="Genomic_DNA"/>
</dbReference>
<dbReference type="InterPro" id="IPR013767">
    <property type="entry name" value="PAS_fold"/>
</dbReference>
<evidence type="ECO:0000313" key="8">
    <source>
        <dbReference type="EMBL" id="PMD61411.1"/>
    </source>
</evidence>
<dbReference type="InterPro" id="IPR036097">
    <property type="entry name" value="HisK_dim/P_sf"/>
</dbReference>
<dbReference type="PROSITE" id="PS50113">
    <property type="entry name" value="PAC"/>
    <property type="match status" value="1"/>
</dbReference>
<keyword evidence="1 2" id="KW-0597">Phosphoprotein</keyword>
<dbReference type="Pfam" id="PF00072">
    <property type="entry name" value="Response_reg"/>
    <property type="match status" value="1"/>
</dbReference>
<dbReference type="GO" id="GO:0006355">
    <property type="term" value="P:regulation of DNA-templated transcription"/>
    <property type="evidence" value="ECO:0007669"/>
    <property type="project" value="InterPro"/>
</dbReference>
<dbReference type="PANTHER" id="PTHR43719">
    <property type="entry name" value="TWO-COMPONENT HISTIDINE KINASE"/>
    <property type="match status" value="1"/>
</dbReference>
<organism evidence="8 9">
    <name type="scientific">Hyaloscypha bicolor E</name>
    <dbReference type="NCBI Taxonomy" id="1095630"/>
    <lineage>
        <taxon>Eukaryota</taxon>
        <taxon>Fungi</taxon>
        <taxon>Dikarya</taxon>
        <taxon>Ascomycota</taxon>
        <taxon>Pezizomycotina</taxon>
        <taxon>Leotiomycetes</taxon>
        <taxon>Helotiales</taxon>
        <taxon>Hyaloscyphaceae</taxon>
        <taxon>Hyaloscypha</taxon>
        <taxon>Hyaloscypha bicolor</taxon>
    </lineage>
</organism>
<dbReference type="SUPFAM" id="SSF55874">
    <property type="entry name" value="ATPase domain of HSP90 chaperone/DNA topoisomerase II/histidine kinase"/>
    <property type="match status" value="1"/>
</dbReference>
<dbReference type="InterPro" id="IPR036890">
    <property type="entry name" value="HATPase_C_sf"/>
</dbReference>
<evidence type="ECO:0000259" key="5">
    <source>
        <dbReference type="PROSITE" id="PS50110"/>
    </source>
</evidence>
<dbReference type="Gene3D" id="3.30.450.20">
    <property type="entry name" value="PAS domain"/>
    <property type="match status" value="2"/>
</dbReference>
<dbReference type="Gene3D" id="1.10.287.130">
    <property type="match status" value="1"/>
</dbReference>
<dbReference type="SUPFAM" id="SSF47384">
    <property type="entry name" value="Homodimeric domain of signal transducing histidine kinase"/>
    <property type="match status" value="1"/>
</dbReference>
<feature type="domain" description="PAS" evidence="6">
    <location>
        <begin position="582"/>
        <end position="652"/>
    </location>
</feature>
<dbReference type="InterPro" id="IPR003661">
    <property type="entry name" value="HisK_dim/P_dom"/>
</dbReference>
<dbReference type="SMART" id="SM00448">
    <property type="entry name" value="REC"/>
    <property type="match status" value="1"/>
</dbReference>
<dbReference type="Gene3D" id="3.30.565.10">
    <property type="entry name" value="Histidine kinase-like ATPase, C-terminal domain"/>
    <property type="match status" value="1"/>
</dbReference>
<feature type="domain" description="Histidine kinase" evidence="4">
    <location>
        <begin position="731"/>
        <end position="1006"/>
    </location>
</feature>
<dbReference type="GeneID" id="36584944"/>
<evidence type="ECO:0000259" key="4">
    <source>
        <dbReference type="PROSITE" id="PS50109"/>
    </source>
</evidence>
<dbReference type="InterPro" id="IPR050956">
    <property type="entry name" value="2C_system_His_kinase"/>
</dbReference>
<dbReference type="CDD" id="cd16922">
    <property type="entry name" value="HATPase_EvgS-ArcB-TorS-like"/>
    <property type="match status" value="1"/>
</dbReference>
<dbReference type="GO" id="GO:0000155">
    <property type="term" value="F:phosphorelay sensor kinase activity"/>
    <property type="evidence" value="ECO:0007669"/>
    <property type="project" value="InterPro"/>
</dbReference>
<name>A0A2J6TEF1_9HELO</name>
<dbReference type="CDD" id="cd00082">
    <property type="entry name" value="HisKA"/>
    <property type="match status" value="1"/>
</dbReference>
<dbReference type="OrthoDB" id="60033at2759"/>
<dbReference type="InterPro" id="IPR000700">
    <property type="entry name" value="PAS-assoc_C"/>
</dbReference>
<feature type="domain" description="PAC" evidence="7">
    <location>
        <begin position="655"/>
        <end position="713"/>
    </location>
</feature>
<dbReference type="Pfam" id="PF00512">
    <property type="entry name" value="HisKA"/>
    <property type="match status" value="1"/>
</dbReference>
<dbReference type="RefSeq" id="XP_024738315.1">
    <property type="nucleotide sequence ID" value="XM_024876867.1"/>
</dbReference>
<dbReference type="PANTHER" id="PTHR43719:SF30">
    <property type="entry name" value="TWO-COMPONENT SYSTEM RESPONSE REGULATOR"/>
    <property type="match status" value="1"/>
</dbReference>
<dbReference type="Pfam" id="PF26131">
    <property type="entry name" value="PAS-like"/>
    <property type="match status" value="1"/>
</dbReference>
<dbReference type="NCBIfam" id="TIGR00229">
    <property type="entry name" value="sensory_box"/>
    <property type="match status" value="1"/>
</dbReference>
<evidence type="ECO:0000259" key="7">
    <source>
        <dbReference type="PROSITE" id="PS50113"/>
    </source>
</evidence>
<dbReference type="InterPro" id="IPR004358">
    <property type="entry name" value="Sig_transdc_His_kin-like_C"/>
</dbReference>
<dbReference type="Pfam" id="PF02518">
    <property type="entry name" value="HATPase_c"/>
    <property type="match status" value="1"/>
</dbReference>
<feature type="region of interest" description="Disordered" evidence="3">
    <location>
        <begin position="1208"/>
        <end position="1237"/>
    </location>
</feature>
<dbReference type="Pfam" id="PF00989">
    <property type="entry name" value="PAS"/>
    <property type="match status" value="1"/>
</dbReference>
<evidence type="ECO:0000256" key="2">
    <source>
        <dbReference type="PROSITE-ProRule" id="PRU00169"/>
    </source>
</evidence>
<reference evidence="8 9" key="1">
    <citation type="submission" date="2016-04" db="EMBL/GenBank/DDBJ databases">
        <title>A degradative enzymes factory behind the ericoid mycorrhizal symbiosis.</title>
        <authorList>
            <consortium name="DOE Joint Genome Institute"/>
            <person name="Martino E."/>
            <person name="Morin E."/>
            <person name="Grelet G."/>
            <person name="Kuo A."/>
            <person name="Kohler A."/>
            <person name="Daghino S."/>
            <person name="Barry K."/>
            <person name="Choi C."/>
            <person name="Cichocki N."/>
            <person name="Clum A."/>
            <person name="Copeland A."/>
            <person name="Hainaut M."/>
            <person name="Haridas S."/>
            <person name="Labutti K."/>
            <person name="Lindquist E."/>
            <person name="Lipzen A."/>
            <person name="Khouja H.-R."/>
            <person name="Murat C."/>
            <person name="Ohm R."/>
            <person name="Olson A."/>
            <person name="Spatafora J."/>
            <person name="Veneault-Fourrey C."/>
            <person name="Henrissat B."/>
            <person name="Grigoriev I."/>
            <person name="Martin F."/>
            <person name="Perotto S."/>
        </authorList>
    </citation>
    <scope>NUCLEOTIDE SEQUENCE [LARGE SCALE GENOMIC DNA]</scope>
    <source>
        <strain evidence="8 9">E</strain>
    </source>
</reference>
<dbReference type="PROSITE" id="PS50112">
    <property type="entry name" value="PAS"/>
    <property type="match status" value="1"/>
</dbReference>
<feature type="modified residue" description="4-aspartylphosphate" evidence="2">
    <location>
        <position position="1139"/>
    </location>
</feature>
<dbReference type="InterPro" id="IPR058846">
    <property type="entry name" value="PAS-like"/>
</dbReference>
<dbReference type="InParanoid" id="A0A2J6TEF1"/>
<gene>
    <name evidence="8" type="ORF">K444DRAFT_559430</name>
</gene>
<accession>A0A2J6TEF1</accession>
<dbReference type="STRING" id="1095630.A0A2J6TEF1"/>
<dbReference type="PROSITE" id="PS50110">
    <property type="entry name" value="RESPONSE_REGULATORY"/>
    <property type="match status" value="1"/>
</dbReference>
<dbReference type="SUPFAM" id="SSF55785">
    <property type="entry name" value="PYP-like sensor domain (PAS domain)"/>
    <property type="match status" value="1"/>
</dbReference>
<dbReference type="Gene3D" id="3.40.50.2300">
    <property type="match status" value="1"/>
</dbReference>
<dbReference type="CDD" id="cd00130">
    <property type="entry name" value="PAS"/>
    <property type="match status" value="1"/>
</dbReference>
<proteinExistence type="predicted"/>
<dbReference type="CDD" id="cd17546">
    <property type="entry name" value="REC_hyHK_CKI1_RcsC-like"/>
    <property type="match status" value="1"/>
</dbReference>
<evidence type="ECO:0000256" key="1">
    <source>
        <dbReference type="ARBA" id="ARBA00022553"/>
    </source>
</evidence>
<sequence length="1237" mass="137492">MQILGSVGIIELLEQDERPTFIIDVANPANFSPGPLQITFANAALRAYESILEMVTGKADLDSPGIAVTNDFPEFKAWALSFVKNGKSLDICLPSFSYRGVTWSCSTVRRRLRLISASGTSLPTVASGSSNGALSASSNFSERTRGPTLQTLFRSPLAEPFEPSDYFGDAVPPLISTAGSSPLQIMMQTRYPESSSFDWTRLPMSAALPRHIQFAKNVDWAATPLGPMENWGFDLRAMCNLIMGSPHPAAMHWGEEYTAIYNESYILLAGQKHPHLMGQSYKTAWPEIWPEIEGVFSSARESGQSTMKDDDCLFLRRNGFLEESYFSWSIIPLVGDNGSVSGLYNPAFEKTRRKIAERRMLTLREVGEKTAAAREVKGFWGQVIKGLEYNEYDVPFVFLYSVSEETDSDMSSMHSGSLSQAPQLVLEGTLGVPQGHKAAVSPLDLKTSDEGFAPYLRESMKTDKPILLTTEDNTLSSDLIEGLEWRGWGDPCRSAVVCSIHPTTGDNILGFLVMGINPRRPYDDDYSLFIQLLSRQLATSMASVVLFEDEIRRGQRAARLAALDRQELSKQLDLRTQEAVESETKFTRMAEFAPVGMFIADSTGKITYSNDTWWEISRHPRTENSVQSWMDSIKDEDRESVKTIWKTLVNKKAAVTHEFRFKMPWQDRNGSQGDTWVLMSAYPERDSEGQLKSVFGSITNISQQKWAEDFQKRRMEGAIELKRQQENFIDMTSHEMRNPLSAILQCSDEITSSLSEFRSLEEQAKSGQRLSDILEGSIDAAQTISLCAQHQKRIVDDILTLSKLDSALLMVTPVAVQPVAVVQRALKMFEGELVTNDIAMEFRMKKTYLDLSIDWVKLDPTRLLQVLINLTTNAIKFTQGQDKRAILVSVGASKERPSANDSDVAYFPSRSKRKDLFTEDPEWGDGEELYLHFAVQDTGRGLDEKEKSLLFQRFSQASPRTHVQYGGSGLGLFISRELTELQGGEIGVSSERGVGSTFAFYVKARKVDGITADTPIATTINSLRRNSSNSAVTLESRKNSSGKPVIRSNTTGHKKTPIVTSASSPSPPPSSKLDHSKLKVLIVEDNLVNQRVLQKQLRNLGFMTELANHGGEALDFLKTSTFWSGQEKTGVELAVILMDLEMPVMDGLTCARTIRDFEADGTIVRHVPIIAVTANARLEQIETAISAGMDDIVSKPFRMPELVPKIDELVTRSNSTKAPTTKTTDKTEPQLGSSNTL</sequence>
<dbReference type="InterPro" id="IPR035965">
    <property type="entry name" value="PAS-like_dom_sf"/>
</dbReference>
<dbReference type="InterPro" id="IPR005467">
    <property type="entry name" value="His_kinase_dom"/>
</dbReference>
<dbReference type="PROSITE" id="PS50109">
    <property type="entry name" value="HIS_KIN"/>
    <property type="match status" value="1"/>
</dbReference>
<feature type="compositionally biased region" description="Polar residues" evidence="3">
    <location>
        <begin position="1027"/>
        <end position="1051"/>
    </location>
</feature>
<evidence type="ECO:0000313" key="9">
    <source>
        <dbReference type="Proteomes" id="UP000235371"/>
    </source>
</evidence>
<dbReference type="PRINTS" id="PR00344">
    <property type="entry name" value="BCTRLSENSOR"/>
</dbReference>
<evidence type="ECO:0000259" key="6">
    <source>
        <dbReference type="PROSITE" id="PS50112"/>
    </source>
</evidence>
<dbReference type="InterPro" id="IPR003594">
    <property type="entry name" value="HATPase_dom"/>
</dbReference>
<keyword evidence="9" id="KW-1185">Reference proteome</keyword>
<dbReference type="SMART" id="SM00388">
    <property type="entry name" value="HisKA"/>
    <property type="match status" value="1"/>
</dbReference>
<feature type="domain" description="Response regulatory" evidence="5">
    <location>
        <begin position="1079"/>
        <end position="1210"/>
    </location>
</feature>
<dbReference type="InterPro" id="IPR000014">
    <property type="entry name" value="PAS"/>
</dbReference>
<dbReference type="Proteomes" id="UP000235371">
    <property type="component" value="Unassembled WGS sequence"/>
</dbReference>
<dbReference type="AlphaFoldDB" id="A0A2J6TEF1"/>
<dbReference type="InterPro" id="IPR011006">
    <property type="entry name" value="CheY-like_superfamily"/>
</dbReference>
<dbReference type="SUPFAM" id="SSF52172">
    <property type="entry name" value="CheY-like"/>
    <property type="match status" value="1"/>
</dbReference>
<protein>
    <submittedName>
        <fullName evidence="8">Uncharacterized protein</fullName>
    </submittedName>
</protein>